<proteinExistence type="predicted"/>
<accession>A0A834MEN6</accession>
<name>A0A834MEN6_RHYFE</name>
<dbReference type="AlphaFoldDB" id="A0A834MEN6"/>
<gene>
    <name evidence="1" type="ORF">GWI33_007657</name>
</gene>
<evidence type="ECO:0000313" key="2">
    <source>
        <dbReference type="Proteomes" id="UP000625711"/>
    </source>
</evidence>
<evidence type="ECO:0000313" key="1">
    <source>
        <dbReference type="EMBL" id="KAF7279016.1"/>
    </source>
</evidence>
<keyword evidence="2" id="KW-1185">Reference proteome</keyword>
<organism evidence="1 2">
    <name type="scientific">Rhynchophorus ferrugineus</name>
    <name type="common">Red palm weevil</name>
    <name type="synonym">Curculio ferrugineus</name>
    <dbReference type="NCBI Taxonomy" id="354439"/>
    <lineage>
        <taxon>Eukaryota</taxon>
        <taxon>Metazoa</taxon>
        <taxon>Ecdysozoa</taxon>
        <taxon>Arthropoda</taxon>
        <taxon>Hexapoda</taxon>
        <taxon>Insecta</taxon>
        <taxon>Pterygota</taxon>
        <taxon>Neoptera</taxon>
        <taxon>Endopterygota</taxon>
        <taxon>Coleoptera</taxon>
        <taxon>Polyphaga</taxon>
        <taxon>Cucujiformia</taxon>
        <taxon>Curculionidae</taxon>
        <taxon>Dryophthorinae</taxon>
        <taxon>Rhynchophorus</taxon>
    </lineage>
</organism>
<comment type="caution">
    <text evidence="1">The sequence shown here is derived from an EMBL/GenBank/DDBJ whole genome shotgun (WGS) entry which is preliminary data.</text>
</comment>
<dbReference type="Proteomes" id="UP000625711">
    <property type="component" value="Unassembled WGS sequence"/>
</dbReference>
<sequence>MSTGANSPDIHVNPTYLPTIRLGKVTNSRGKPPHSITMIICSNKNGKPIGGRTTEARARPRGALFRRCRRFLIFVNGLFGAVSHTSRAHFPAVQYKQSLLTISGPINQYDYDK</sequence>
<dbReference type="EMBL" id="JAACXV010000377">
    <property type="protein sequence ID" value="KAF7279016.1"/>
    <property type="molecule type" value="Genomic_DNA"/>
</dbReference>
<reference evidence="1" key="1">
    <citation type="submission" date="2020-08" db="EMBL/GenBank/DDBJ databases">
        <title>Genome sequencing and assembly of the red palm weevil Rhynchophorus ferrugineus.</title>
        <authorList>
            <person name="Dias G.B."/>
            <person name="Bergman C.M."/>
            <person name="Manee M."/>
        </authorList>
    </citation>
    <scope>NUCLEOTIDE SEQUENCE</scope>
    <source>
        <strain evidence="1">AA-2017</strain>
        <tissue evidence="1">Whole larva</tissue>
    </source>
</reference>
<protein>
    <submittedName>
        <fullName evidence="1">Uncharacterized protein</fullName>
    </submittedName>
</protein>